<feature type="region of interest" description="Disordered" evidence="1">
    <location>
        <begin position="191"/>
        <end position="225"/>
    </location>
</feature>
<sequence>MWTQDGRHKMAKLTSLEPALVLSICPLVVSAHHNDQFVLPNGTSQRKLCLLYLDSEMKRHRADAEEQQTGSQQVMGAGCLSAGAGAPPLLLPAFDGPQQDVDLLPQRPLLCHSTAMAQMLSSRHRWRHELSVPPAQSATPATPSPAPPCLLANRGHSEGPLALGLERVRLCPFEIRPFPAPRTQAALLERAPGGIPRNQKRNARPSRIFANTSLRRSGQSGETEKSTYVYMINNYDTMTGLDQKPRNQNEHPQKASKVQQRKQLKVSSKSKERQSLPPPMDWIKKSAGPWKGKNNIWAHRPRGKKNPVVYEEISVPKEND</sequence>
<evidence type="ECO:0000256" key="2">
    <source>
        <dbReference type="SAM" id="SignalP"/>
    </source>
</evidence>
<feature type="chain" id="PRO_5041259192" evidence="2">
    <location>
        <begin position="32"/>
        <end position="320"/>
    </location>
</feature>
<evidence type="ECO:0000313" key="3">
    <source>
        <dbReference type="EMBL" id="KAK1342083.1"/>
    </source>
</evidence>
<keyword evidence="2" id="KW-0732">Signal</keyword>
<dbReference type="Proteomes" id="UP001177744">
    <property type="component" value="Unassembled WGS sequence"/>
</dbReference>
<keyword evidence="4" id="KW-1185">Reference proteome</keyword>
<dbReference type="EMBL" id="JAULJE010000006">
    <property type="protein sequence ID" value="KAK1342083.1"/>
    <property type="molecule type" value="Genomic_DNA"/>
</dbReference>
<comment type="caution">
    <text evidence="3">The sequence shown here is derived from an EMBL/GenBank/DDBJ whole genome shotgun (WGS) entry which is preliminary data.</text>
</comment>
<accession>A0AA40I2Z7</accession>
<protein>
    <submittedName>
        <fullName evidence="3">Uncharacterized protein</fullName>
    </submittedName>
</protein>
<evidence type="ECO:0000256" key="1">
    <source>
        <dbReference type="SAM" id="MobiDB-lite"/>
    </source>
</evidence>
<name>A0AA40I2Z7_CNENI</name>
<feature type="compositionally biased region" description="Polar residues" evidence="1">
    <location>
        <begin position="209"/>
        <end position="221"/>
    </location>
</feature>
<reference evidence="3" key="1">
    <citation type="submission" date="2023-06" db="EMBL/GenBank/DDBJ databases">
        <title>Reference genome for the Northern bat (Eptesicus nilssonii), a most northern bat species.</title>
        <authorList>
            <person name="Laine V.N."/>
            <person name="Pulliainen A.T."/>
            <person name="Lilley T.M."/>
        </authorList>
    </citation>
    <scope>NUCLEOTIDE SEQUENCE</scope>
    <source>
        <strain evidence="3">BLF_Eptnil</strain>
        <tissue evidence="3">Kidney</tissue>
    </source>
</reference>
<organism evidence="3 4">
    <name type="scientific">Cnephaeus nilssonii</name>
    <name type="common">Northern bat</name>
    <name type="synonym">Eptesicus nilssonii</name>
    <dbReference type="NCBI Taxonomy" id="3371016"/>
    <lineage>
        <taxon>Eukaryota</taxon>
        <taxon>Metazoa</taxon>
        <taxon>Chordata</taxon>
        <taxon>Craniata</taxon>
        <taxon>Vertebrata</taxon>
        <taxon>Euteleostomi</taxon>
        <taxon>Mammalia</taxon>
        <taxon>Eutheria</taxon>
        <taxon>Laurasiatheria</taxon>
        <taxon>Chiroptera</taxon>
        <taxon>Yangochiroptera</taxon>
        <taxon>Vespertilionidae</taxon>
        <taxon>Cnephaeus</taxon>
    </lineage>
</organism>
<feature type="region of interest" description="Disordered" evidence="1">
    <location>
        <begin position="239"/>
        <end position="320"/>
    </location>
</feature>
<gene>
    <name evidence="3" type="ORF">QTO34_016836</name>
</gene>
<feature type="compositionally biased region" description="Basic and acidic residues" evidence="1">
    <location>
        <begin position="243"/>
        <end position="253"/>
    </location>
</feature>
<evidence type="ECO:0000313" key="4">
    <source>
        <dbReference type="Proteomes" id="UP001177744"/>
    </source>
</evidence>
<proteinExistence type="predicted"/>
<feature type="signal peptide" evidence="2">
    <location>
        <begin position="1"/>
        <end position="31"/>
    </location>
</feature>
<dbReference type="AlphaFoldDB" id="A0AA40I2Z7"/>